<sequence length="223" mass="24293">METNAAADSVRHRKSPSSERFLGLFSQSPPEGVVDGGDLDEHDIFWGGRDFSQPPRRDPRTSAGSKGFSQSAGFRRPETFGILAALGEDDKERGLGRRDTPVLSRKSSIPATTSPPSAFRMIPAIPKPLAPVDYSQSVPVGKFHQSAPVDVPAGQRRNATTTDAVDDGDSDEEMLPPHEIVARGSARSPWTTFSVLEGKGRTLKGRDLRQVRNAVWRRTGFLD</sequence>
<keyword evidence="4" id="KW-1185">Reference proteome</keyword>
<reference evidence="3 4" key="1">
    <citation type="submission" date="2021-07" db="EMBL/GenBank/DDBJ databases">
        <title>The Aristolochia fimbriata genome: insights into angiosperm evolution, floral development and chemical biosynthesis.</title>
        <authorList>
            <person name="Jiao Y."/>
        </authorList>
    </citation>
    <scope>NUCLEOTIDE SEQUENCE [LARGE SCALE GENOMIC DNA]</scope>
    <source>
        <strain evidence="3">IBCAS-2021</strain>
        <tissue evidence="3">Leaf</tissue>
    </source>
</reference>
<comment type="caution">
    <text evidence="3">The sequence shown here is derived from an EMBL/GenBank/DDBJ whole genome shotgun (WGS) entry which is preliminary data.</text>
</comment>
<dbReference type="PANTHER" id="PTHR33083:SF114">
    <property type="entry name" value="OS10G0481000 PROTEIN"/>
    <property type="match status" value="1"/>
</dbReference>
<evidence type="ECO:0000256" key="1">
    <source>
        <dbReference type="ARBA" id="ARBA00034773"/>
    </source>
</evidence>
<evidence type="ECO:0000313" key="4">
    <source>
        <dbReference type="Proteomes" id="UP000825729"/>
    </source>
</evidence>
<feature type="compositionally biased region" description="Low complexity" evidence="2">
    <location>
        <begin position="107"/>
        <end position="118"/>
    </location>
</feature>
<dbReference type="AlphaFoldDB" id="A0AAV7FH01"/>
<evidence type="ECO:0000313" key="3">
    <source>
        <dbReference type="EMBL" id="KAG9459077.1"/>
    </source>
</evidence>
<feature type="region of interest" description="Disordered" evidence="2">
    <location>
        <begin position="145"/>
        <end position="175"/>
    </location>
</feature>
<dbReference type="PANTHER" id="PTHR33083">
    <property type="entry name" value="EXPRESSED PROTEIN"/>
    <property type="match status" value="1"/>
</dbReference>
<dbReference type="GO" id="GO:0010150">
    <property type="term" value="P:leaf senescence"/>
    <property type="evidence" value="ECO:0007669"/>
    <property type="project" value="UniProtKB-ARBA"/>
</dbReference>
<feature type="compositionally biased region" description="Acidic residues" evidence="2">
    <location>
        <begin position="164"/>
        <end position="174"/>
    </location>
</feature>
<feature type="compositionally biased region" description="Basic and acidic residues" evidence="2">
    <location>
        <begin position="88"/>
        <end position="100"/>
    </location>
</feature>
<name>A0AAV7FH01_ARIFI</name>
<feature type="compositionally biased region" description="Polar residues" evidence="2">
    <location>
        <begin position="62"/>
        <end position="72"/>
    </location>
</feature>
<comment type="similarity">
    <text evidence="1">Belongs to the senescence regulator S40 family.</text>
</comment>
<evidence type="ECO:0000256" key="2">
    <source>
        <dbReference type="SAM" id="MobiDB-lite"/>
    </source>
</evidence>
<proteinExistence type="inferred from homology"/>
<feature type="region of interest" description="Disordered" evidence="2">
    <location>
        <begin position="1"/>
        <end position="120"/>
    </location>
</feature>
<gene>
    <name evidence="3" type="ORF">H6P81_003585</name>
</gene>
<evidence type="ECO:0008006" key="5">
    <source>
        <dbReference type="Google" id="ProtNLM"/>
    </source>
</evidence>
<organism evidence="3 4">
    <name type="scientific">Aristolochia fimbriata</name>
    <name type="common">White veined hardy Dutchman's pipe vine</name>
    <dbReference type="NCBI Taxonomy" id="158543"/>
    <lineage>
        <taxon>Eukaryota</taxon>
        <taxon>Viridiplantae</taxon>
        <taxon>Streptophyta</taxon>
        <taxon>Embryophyta</taxon>
        <taxon>Tracheophyta</taxon>
        <taxon>Spermatophyta</taxon>
        <taxon>Magnoliopsida</taxon>
        <taxon>Magnoliidae</taxon>
        <taxon>Piperales</taxon>
        <taxon>Aristolochiaceae</taxon>
        <taxon>Aristolochia</taxon>
    </lineage>
</organism>
<dbReference type="Pfam" id="PF04520">
    <property type="entry name" value="Senescence_reg"/>
    <property type="match status" value="1"/>
</dbReference>
<dbReference type="EMBL" id="JAINDJ010000002">
    <property type="protein sequence ID" value="KAG9459077.1"/>
    <property type="molecule type" value="Genomic_DNA"/>
</dbReference>
<dbReference type="Proteomes" id="UP000825729">
    <property type="component" value="Unassembled WGS sequence"/>
</dbReference>
<accession>A0AAV7FH01</accession>
<protein>
    <recommendedName>
        <fullName evidence="5">Senescence regulator</fullName>
    </recommendedName>
</protein>
<dbReference type="InterPro" id="IPR007608">
    <property type="entry name" value="Senescence_reg_S40"/>
</dbReference>